<dbReference type="InterPro" id="IPR018392">
    <property type="entry name" value="LysM"/>
</dbReference>
<evidence type="ECO:0000259" key="1">
    <source>
        <dbReference type="PROSITE" id="PS51782"/>
    </source>
</evidence>
<dbReference type="InterPro" id="IPR016047">
    <property type="entry name" value="M23ase_b-sheet_dom"/>
</dbReference>
<dbReference type="InterPro" id="IPR050570">
    <property type="entry name" value="Cell_wall_metabolism_enzyme"/>
</dbReference>
<gene>
    <name evidence="2" type="ORF">ASZ90_019196</name>
</gene>
<dbReference type="SUPFAM" id="SSF51261">
    <property type="entry name" value="Duplicated hybrid motif"/>
    <property type="match status" value="1"/>
</dbReference>
<accession>A0A0W8E424</accession>
<dbReference type="PROSITE" id="PS51782">
    <property type="entry name" value="LYSM"/>
    <property type="match status" value="2"/>
</dbReference>
<dbReference type="PANTHER" id="PTHR21666">
    <property type="entry name" value="PEPTIDASE-RELATED"/>
    <property type="match status" value="1"/>
</dbReference>
<evidence type="ECO:0000313" key="2">
    <source>
        <dbReference type="EMBL" id="KUG03408.1"/>
    </source>
</evidence>
<organism evidence="2">
    <name type="scientific">hydrocarbon metagenome</name>
    <dbReference type="NCBI Taxonomy" id="938273"/>
    <lineage>
        <taxon>unclassified sequences</taxon>
        <taxon>metagenomes</taxon>
        <taxon>ecological metagenomes</taxon>
    </lineage>
</organism>
<dbReference type="GO" id="GO:0004222">
    <property type="term" value="F:metalloendopeptidase activity"/>
    <property type="evidence" value="ECO:0007669"/>
    <property type="project" value="TreeGrafter"/>
</dbReference>
<protein>
    <submittedName>
        <fullName evidence="2">Membrane protein</fullName>
    </submittedName>
</protein>
<dbReference type="Pfam" id="PF01551">
    <property type="entry name" value="Peptidase_M23"/>
    <property type="match status" value="1"/>
</dbReference>
<dbReference type="InterPro" id="IPR011055">
    <property type="entry name" value="Dup_hybrid_motif"/>
</dbReference>
<dbReference type="InterPro" id="IPR036779">
    <property type="entry name" value="LysM_dom_sf"/>
</dbReference>
<sequence>MNKRWISSLVTCAFLLASCVGSAAAALNQGNFIPCGTVQSVPTDSKMKVYSVNKGDTLWDISRKFKVDLDTLRMINDLNQNCILTVGQILEIPYNRSRVHIICAGDTLWDIAFKYDVSVNELSRVNPGINPNNLKIGEKVAVPDSTSVSVAAIQPSRSYIGSTSLMMAWPIMGSITSAFGWRTSGFHHGVDIAGDVGDPIKAAAAGKVAFVGNQAVYGKTVVIEHPDGKETVYAHCQKMLVNKNEYVVKGQTIATIGMTGRTTGPHVHFEVKTNGEAENPLKYLRY</sequence>
<dbReference type="PANTHER" id="PTHR21666:SF270">
    <property type="entry name" value="MUREIN HYDROLASE ACTIVATOR ENVC"/>
    <property type="match status" value="1"/>
</dbReference>
<dbReference type="Gene3D" id="3.10.350.10">
    <property type="entry name" value="LysM domain"/>
    <property type="match status" value="2"/>
</dbReference>
<name>A0A0W8E424_9ZZZZ</name>
<dbReference type="CDD" id="cd00118">
    <property type="entry name" value="LysM"/>
    <property type="match status" value="2"/>
</dbReference>
<dbReference type="AlphaFoldDB" id="A0A0W8E424"/>
<reference evidence="2" key="1">
    <citation type="journal article" date="2015" name="Proc. Natl. Acad. Sci. U.S.A.">
        <title>Networks of energetic and metabolic interactions define dynamics in microbial communities.</title>
        <authorList>
            <person name="Embree M."/>
            <person name="Liu J.K."/>
            <person name="Al-Bassam M.M."/>
            <person name="Zengler K."/>
        </authorList>
    </citation>
    <scope>NUCLEOTIDE SEQUENCE</scope>
</reference>
<comment type="caution">
    <text evidence="2">The sequence shown here is derived from an EMBL/GenBank/DDBJ whole genome shotgun (WGS) entry which is preliminary data.</text>
</comment>
<dbReference type="PROSITE" id="PS51257">
    <property type="entry name" value="PROKAR_LIPOPROTEIN"/>
    <property type="match status" value="1"/>
</dbReference>
<dbReference type="SMART" id="SM00257">
    <property type="entry name" value="LysM"/>
    <property type="match status" value="2"/>
</dbReference>
<dbReference type="EMBL" id="LNQE01001882">
    <property type="protein sequence ID" value="KUG03408.1"/>
    <property type="molecule type" value="Genomic_DNA"/>
</dbReference>
<dbReference type="CDD" id="cd12797">
    <property type="entry name" value="M23_peptidase"/>
    <property type="match status" value="1"/>
</dbReference>
<proteinExistence type="predicted"/>
<dbReference type="Pfam" id="PF01476">
    <property type="entry name" value="LysM"/>
    <property type="match status" value="2"/>
</dbReference>
<feature type="domain" description="LysM" evidence="1">
    <location>
        <begin position="98"/>
        <end position="142"/>
    </location>
</feature>
<feature type="domain" description="LysM" evidence="1">
    <location>
        <begin position="48"/>
        <end position="92"/>
    </location>
</feature>
<dbReference type="Gene3D" id="2.70.70.10">
    <property type="entry name" value="Glucose Permease (Domain IIA)"/>
    <property type="match status" value="1"/>
</dbReference>